<reference evidence="9 10" key="1">
    <citation type="submission" date="2019-02" db="EMBL/GenBank/DDBJ databases">
        <title>Draft Genome Sequences of Six Type Strains of the Genus Massilia.</title>
        <authorList>
            <person name="Miess H."/>
            <person name="Frediansyhah A."/>
            <person name="Gross H."/>
        </authorList>
    </citation>
    <scope>NUCLEOTIDE SEQUENCE [LARGE SCALE GENOMIC DNA]</scope>
    <source>
        <strain evidence="9 10">DSM 17473</strain>
    </source>
</reference>
<dbReference type="GO" id="GO:0030245">
    <property type="term" value="P:cellulose catabolic process"/>
    <property type="evidence" value="ECO:0007669"/>
    <property type="project" value="UniProtKB-KW"/>
</dbReference>
<dbReference type="CDD" id="cd00063">
    <property type="entry name" value="FN3"/>
    <property type="match status" value="1"/>
</dbReference>
<dbReference type="Proteomes" id="UP000290637">
    <property type="component" value="Chromosome"/>
</dbReference>
<evidence type="ECO:0000256" key="6">
    <source>
        <dbReference type="ARBA" id="ARBA00023295"/>
    </source>
</evidence>
<dbReference type="EMBL" id="CP035913">
    <property type="protein sequence ID" value="QBE61907.1"/>
    <property type="molecule type" value="Genomic_DNA"/>
</dbReference>
<evidence type="ECO:0000256" key="4">
    <source>
        <dbReference type="ARBA" id="ARBA00022801"/>
    </source>
</evidence>
<evidence type="ECO:0000256" key="1">
    <source>
        <dbReference type="ARBA" id="ARBA00000966"/>
    </source>
</evidence>
<comment type="similarity">
    <text evidence="2">Belongs to the glycosyl hydrolase 8 (cellulase D) family.</text>
</comment>
<comment type="catalytic activity">
    <reaction evidence="1">
        <text>Endohydrolysis of (1-&gt;4)-beta-D-glucosidic linkages in cellulose, lichenin and cereal beta-D-glucans.</text>
        <dbReference type="EC" id="3.2.1.4"/>
    </reaction>
</comment>
<dbReference type="InterPro" id="IPR012341">
    <property type="entry name" value="6hp_glycosidase-like_sf"/>
</dbReference>
<evidence type="ECO:0000313" key="9">
    <source>
        <dbReference type="EMBL" id="QBE61907.1"/>
    </source>
</evidence>
<dbReference type="Pfam" id="PF01270">
    <property type="entry name" value="Glyco_hydro_8"/>
    <property type="match status" value="1"/>
</dbReference>
<keyword evidence="4" id="KW-0378">Hydrolase</keyword>
<dbReference type="AlphaFoldDB" id="A0A4P6KT56"/>
<sequence length="552" mass="60519">MGRLFLSGSTMKQQKRFLLRALALAAVMTSAAPLAGAAVNEPYTVRVAYDPATPRATVTWGADAPAASGYGIERRPVGATAWNEIAYVKEPLRSHADTTVAPLTRYEYRVKAYRPGGPGTGYISTSTAALQLNFPYRRGYGRGILPSNYSQDQMDADVRDMYNLWRAKYVTTAGAGTGGARVYKPDEGGETVSEGQGYGMLISVYMADGANQGKSDFDKMLTYYKSKRRILNGENTGLMSWRINGDGSVADVWTAPDGDIDAAFALLVADKKWGSGNGNPNYWAEAQTILNGLQRFAVYNRGDTHSDLVANSEKELSSTEGDANFTMSSYQVVSYMRQFANASDATRAAKWRDTLRAGYKAFDYYYEANPATALTPYTFLTKPGANQYKPSAKGYNFGPDSCRIPWRVGLDFLWHENGNSRYANSLDANIRATLAQDLPKVNAAWFMNTVNNDPTAALYGYQLNGSPWPNTFVYGQRHTAGAMAVGAMTDASNQARLNTLYDWMRKQIPGQPYSYNGKSVTPEYYGDTVLMVTMIAVTGNMPNLPEVPIPAK</sequence>
<evidence type="ECO:0000256" key="3">
    <source>
        <dbReference type="ARBA" id="ARBA00012601"/>
    </source>
</evidence>
<keyword evidence="7" id="KW-0624">Polysaccharide degradation</keyword>
<dbReference type="GO" id="GO:0008810">
    <property type="term" value="F:cellulase activity"/>
    <property type="evidence" value="ECO:0007669"/>
    <property type="project" value="UniProtKB-EC"/>
</dbReference>
<keyword evidence="8" id="KW-0732">Signal</keyword>
<organism evidence="9 10">
    <name type="scientific">Pseudoduganella lutea</name>
    <dbReference type="NCBI Taxonomy" id="321985"/>
    <lineage>
        <taxon>Bacteria</taxon>
        <taxon>Pseudomonadati</taxon>
        <taxon>Pseudomonadota</taxon>
        <taxon>Betaproteobacteria</taxon>
        <taxon>Burkholderiales</taxon>
        <taxon>Oxalobacteraceae</taxon>
        <taxon>Telluria group</taxon>
        <taxon>Pseudoduganella</taxon>
    </lineage>
</organism>
<dbReference type="EC" id="3.2.1.4" evidence="3"/>
<keyword evidence="5" id="KW-0136">Cellulose degradation</keyword>
<evidence type="ECO:0000256" key="5">
    <source>
        <dbReference type="ARBA" id="ARBA00023001"/>
    </source>
</evidence>
<keyword evidence="10" id="KW-1185">Reference proteome</keyword>
<evidence type="ECO:0000313" key="10">
    <source>
        <dbReference type="Proteomes" id="UP000290637"/>
    </source>
</evidence>
<dbReference type="InterPro" id="IPR036116">
    <property type="entry name" value="FN3_sf"/>
</dbReference>
<dbReference type="KEGG" id="plue:EWM63_01950"/>
<name>A0A4P6KT56_9BURK</name>
<dbReference type="InterPro" id="IPR002037">
    <property type="entry name" value="Glyco_hydro_8"/>
</dbReference>
<accession>A0A4P6KT56</accession>
<evidence type="ECO:0000256" key="8">
    <source>
        <dbReference type="SAM" id="SignalP"/>
    </source>
</evidence>
<keyword evidence="6" id="KW-0326">Glycosidase</keyword>
<feature type="signal peptide" evidence="8">
    <location>
        <begin position="1"/>
        <end position="37"/>
    </location>
</feature>
<dbReference type="PRINTS" id="PR00735">
    <property type="entry name" value="GLHYDRLASE8"/>
</dbReference>
<evidence type="ECO:0000256" key="2">
    <source>
        <dbReference type="ARBA" id="ARBA00009209"/>
    </source>
</evidence>
<dbReference type="OrthoDB" id="9766708at2"/>
<dbReference type="SUPFAM" id="SSF49265">
    <property type="entry name" value="Fibronectin type III"/>
    <property type="match status" value="1"/>
</dbReference>
<dbReference type="InterPro" id="IPR013783">
    <property type="entry name" value="Ig-like_fold"/>
</dbReference>
<evidence type="ECO:0000256" key="7">
    <source>
        <dbReference type="ARBA" id="ARBA00023326"/>
    </source>
</evidence>
<dbReference type="Gene3D" id="2.60.40.10">
    <property type="entry name" value="Immunoglobulins"/>
    <property type="match status" value="1"/>
</dbReference>
<dbReference type="SUPFAM" id="SSF48208">
    <property type="entry name" value="Six-hairpin glycosidases"/>
    <property type="match status" value="1"/>
</dbReference>
<protein>
    <recommendedName>
        <fullName evidence="3">cellulase</fullName>
        <ecNumber evidence="3">3.2.1.4</ecNumber>
    </recommendedName>
</protein>
<dbReference type="Gene3D" id="1.50.10.10">
    <property type="match status" value="1"/>
</dbReference>
<keyword evidence="7" id="KW-0119">Carbohydrate metabolism</keyword>
<dbReference type="InterPro" id="IPR008928">
    <property type="entry name" value="6-hairpin_glycosidase_sf"/>
</dbReference>
<dbReference type="InterPro" id="IPR003961">
    <property type="entry name" value="FN3_dom"/>
</dbReference>
<feature type="chain" id="PRO_5020762785" description="cellulase" evidence="8">
    <location>
        <begin position="38"/>
        <end position="552"/>
    </location>
</feature>
<gene>
    <name evidence="9" type="ORF">EWM63_01950</name>
</gene>
<proteinExistence type="inferred from homology"/>